<dbReference type="AlphaFoldDB" id="Q0RXY3"/>
<dbReference type="PIRSF" id="PIRSF006324">
    <property type="entry name" value="LeuE"/>
    <property type="match status" value="1"/>
</dbReference>
<feature type="transmembrane region" description="Helical" evidence="6">
    <location>
        <begin position="78"/>
        <end position="99"/>
    </location>
</feature>
<protein>
    <submittedName>
        <fullName evidence="7">Probable translocator protein, LysE family protein</fullName>
    </submittedName>
</protein>
<evidence type="ECO:0000256" key="4">
    <source>
        <dbReference type="ARBA" id="ARBA00022989"/>
    </source>
</evidence>
<evidence type="ECO:0000256" key="1">
    <source>
        <dbReference type="ARBA" id="ARBA00004651"/>
    </source>
</evidence>
<evidence type="ECO:0000256" key="5">
    <source>
        <dbReference type="ARBA" id="ARBA00023136"/>
    </source>
</evidence>
<organism evidence="7 8">
    <name type="scientific">Rhodococcus jostii (strain RHA1)</name>
    <dbReference type="NCBI Taxonomy" id="101510"/>
    <lineage>
        <taxon>Bacteria</taxon>
        <taxon>Bacillati</taxon>
        <taxon>Actinomycetota</taxon>
        <taxon>Actinomycetes</taxon>
        <taxon>Mycobacteriales</taxon>
        <taxon>Nocardiaceae</taxon>
        <taxon>Rhodococcus</taxon>
    </lineage>
</organism>
<proteinExistence type="predicted"/>
<feature type="transmembrane region" description="Helical" evidence="6">
    <location>
        <begin position="196"/>
        <end position="214"/>
    </location>
</feature>
<keyword evidence="3 6" id="KW-0812">Transmembrane</keyword>
<dbReference type="GO" id="GO:0005886">
    <property type="term" value="C:plasma membrane"/>
    <property type="evidence" value="ECO:0007669"/>
    <property type="project" value="UniProtKB-SubCell"/>
</dbReference>
<dbReference type="KEGG" id="rha:RHA1_ro08809"/>
<dbReference type="InterPro" id="IPR001123">
    <property type="entry name" value="LeuE-type"/>
</dbReference>
<dbReference type="HOGENOM" id="CLU_079569_3_0_11"/>
<evidence type="ECO:0000256" key="6">
    <source>
        <dbReference type="SAM" id="Phobius"/>
    </source>
</evidence>
<keyword evidence="4 6" id="KW-1133">Transmembrane helix</keyword>
<evidence type="ECO:0000313" key="7">
    <source>
        <dbReference type="EMBL" id="ABG99853.1"/>
    </source>
</evidence>
<dbReference type="PANTHER" id="PTHR30086:SF20">
    <property type="entry name" value="ARGININE EXPORTER PROTEIN ARGO-RELATED"/>
    <property type="match status" value="1"/>
</dbReference>
<comment type="subcellular location">
    <subcellularLocation>
        <location evidence="1">Cell membrane</location>
        <topology evidence="1">Multi-pass membrane protein</topology>
    </subcellularLocation>
</comment>
<gene>
    <name evidence="7" type="ordered locus">RHA1_ro08809</name>
</gene>
<name>Q0RXY3_RHOJR</name>
<geneLocation type="plasmid" evidence="7 8">
    <name>pRHL1</name>
</geneLocation>
<keyword evidence="7" id="KW-0614">Plasmid</keyword>
<evidence type="ECO:0000313" key="8">
    <source>
        <dbReference type="Proteomes" id="UP000008710"/>
    </source>
</evidence>
<evidence type="ECO:0000256" key="2">
    <source>
        <dbReference type="ARBA" id="ARBA00022475"/>
    </source>
</evidence>
<dbReference type="Pfam" id="PF01810">
    <property type="entry name" value="LysE"/>
    <property type="match status" value="1"/>
</dbReference>
<sequence>MSVDRWLAFLSLLLIVLCTPGPDFAVIVRHAVNEASRGIAAATGVILGLFTHTLAVAVGLAALIAAHPGALSVLRMMGAAYLVWLGIRAVWAAIATPAAGQRDVAERSGVDAGTAWCAALRQGYSTNVLNPKALLFFLGLIPQFVGTTTVTGLAALLAVVTIAVAAVWWAVVLGSIRLTKSVTRRARTDRVRVSRWLEWASGLTFLSLGVILAVEQ</sequence>
<dbReference type="PANTHER" id="PTHR30086">
    <property type="entry name" value="ARGININE EXPORTER PROTEIN ARGO"/>
    <property type="match status" value="1"/>
</dbReference>
<keyword evidence="5 6" id="KW-0472">Membrane</keyword>
<accession>Q0RXY3</accession>
<dbReference type="PATRIC" id="fig|101510.16.peg.8140"/>
<dbReference type="EMBL" id="CP000432">
    <property type="protein sequence ID" value="ABG99853.1"/>
    <property type="molecule type" value="Genomic_DNA"/>
</dbReference>
<feature type="transmembrane region" description="Helical" evidence="6">
    <location>
        <begin position="153"/>
        <end position="176"/>
    </location>
</feature>
<feature type="transmembrane region" description="Helical" evidence="6">
    <location>
        <begin position="41"/>
        <end position="66"/>
    </location>
</feature>
<dbReference type="GO" id="GO:0015171">
    <property type="term" value="F:amino acid transmembrane transporter activity"/>
    <property type="evidence" value="ECO:0007669"/>
    <property type="project" value="TreeGrafter"/>
</dbReference>
<reference evidence="8" key="1">
    <citation type="journal article" date="2006" name="Proc. Natl. Acad. Sci. U.S.A.">
        <title>The complete genome of Rhodococcus sp. RHA1 provides insights into a catabolic powerhouse.</title>
        <authorList>
            <person name="McLeod M.P."/>
            <person name="Warren R.L."/>
            <person name="Hsiao W.W.L."/>
            <person name="Araki N."/>
            <person name="Myhre M."/>
            <person name="Fernandes C."/>
            <person name="Miyazawa D."/>
            <person name="Wong W."/>
            <person name="Lillquist A.L."/>
            <person name="Wang D."/>
            <person name="Dosanjh M."/>
            <person name="Hara H."/>
            <person name="Petrescu A."/>
            <person name="Morin R.D."/>
            <person name="Yang G."/>
            <person name="Stott J.M."/>
            <person name="Schein J.E."/>
            <person name="Shin H."/>
            <person name="Smailus D."/>
            <person name="Siddiqui A.S."/>
            <person name="Marra M.A."/>
            <person name="Jones S.J.M."/>
            <person name="Holt R."/>
            <person name="Brinkman F.S.L."/>
            <person name="Miyauchi K."/>
            <person name="Fukuda M."/>
            <person name="Davies J.E."/>
            <person name="Mohn W.W."/>
            <person name="Eltis L.D."/>
        </authorList>
    </citation>
    <scope>NUCLEOTIDE SEQUENCE [LARGE SCALE GENOMIC DNA]</scope>
    <source>
        <strain evidence="8">RHA1</strain>
    </source>
</reference>
<keyword evidence="2" id="KW-1003">Cell membrane</keyword>
<evidence type="ECO:0000256" key="3">
    <source>
        <dbReference type="ARBA" id="ARBA00022692"/>
    </source>
</evidence>
<dbReference type="Proteomes" id="UP000008710">
    <property type="component" value="Plasmid pRHL1"/>
</dbReference>